<feature type="chain" id="PRO_5036403882" evidence="1">
    <location>
        <begin position="17"/>
        <end position="256"/>
    </location>
</feature>
<evidence type="ECO:0000256" key="1">
    <source>
        <dbReference type="SAM" id="SignalP"/>
    </source>
</evidence>
<dbReference type="AlphaFoldDB" id="A0A7S2RIP8"/>
<dbReference type="EMBL" id="HBHK01006444">
    <property type="protein sequence ID" value="CAD9672328.1"/>
    <property type="molecule type" value="Transcribed_RNA"/>
</dbReference>
<gene>
    <name evidence="2" type="ORF">QSP1433_LOCUS3897</name>
    <name evidence="3" type="ORF">QSP1433_LOCUS3898</name>
</gene>
<feature type="signal peptide" evidence="1">
    <location>
        <begin position="1"/>
        <end position="16"/>
    </location>
</feature>
<dbReference type="EMBL" id="HBHK01006445">
    <property type="protein sequence ID" value="CAD9672332.1"/>
    <property type="molecule type" value="Transcribed_RNA"/>
</dbReference>
<organism evidence="2">
    <name type="scientific">Mucochytrium quahogii</name>
    <dbReference type="NCBI Taxonomy" id="96639"/>
    <lineage>
        <taxon>Eukaryota</taxon>
        <taxon>Sar</taxon>
        <taxon>Stramenopiles</taxon>
        <taxon>Bigyra</taxon>
        <taxon>Labyrinthulomycetes</taxon>
        <taxon>Thraustochytrida</taxon>
        <taxon>Thraustochytriidae</taxon>
        <taxon>Mucochytrium</taxon>
    </lineage>
</organism>
<evidence type="ECO:0000313" key="2">
    <source>
        <dbReference type="EMBL" id="CAD9672328.1"/>
    </source>
</evidence>
<keyword evidence="1" id="KW-0732">Signal</keyword>
<accession>A0A7S2RIP8</accession>
<protein>
    <submittedName>
        <fullName evidence="2">Uncharacterized protein</fullName>
    </submittedName>
</protein>
<reference evidence="2" key="1">
    <citation type="submission" date="2021-01" db="EMBL/GenBank/DDBJ databases">
        <authorList>
            <person name="Corre E."/>
            <person name="Pelletier E."/>
            <person name="Niang G."/>
            <person name="Scheremetjew M."/>
            <person name="Finn R."/>
            <person name="Kale V."/>
            <person name="Holt S."/>
            <person name="Cochrane G."/>
            <person name="Meng A."/>
            <person name="Brown T."/>
            <person name="Cohen L."/>
        </authorList>
    </citation>
    <scope>NUCLEOTIDE SEQUENCE</scope>
    <source>
        <strain evidence="2">NY070348D</strain>
    </source>
</reference>
<name>A0A7S2RIP8_9STRA</name>
<proteinExistence type="predicted"/>
<sequence length="256" mass="27465">MFRLAAVSWCCVAVHALTLREEVNSLVEQSTNNPVCDEILNSDWWAERKAEGNLDSVTVIDTMCATYTGNPTACNDKNSRTSEEFPNASQATLDAACTMVGANSDTCVGNVCNFLNNGNCTLQNTQGTCIWYTSDDLEHVNTAYAAQNRSNITNQGCYRQPCNLPGQGGAGKDICVDQGVPPLFGCTWCSISGQGMGCQMTNISTSAECEYVTSSSGVPTGSLYHLAENDRCECSITYDICNENVKSAPAGVYVQT</sequence>
<evidence type="ECO:0000313" key="3">
    <source>
        <dbReference type="EMBL" id="CAD9672332.1"/>
    </source>
</evidence>